<feature type="region of interest" description="Disordered" evidence="1">
    <location>
        <begin position="98"/>
        <end position="158"/>
    </location>
</feature>
<accession>A0A386KQQ3</accession>
<gene>
    <name evidence="2" type="primary">32</name>
    <name evidence="2" type="ORF">SEA_VALENTINIPUFF_32</name>
</gene>
<evidence type="ECO:0000256" key="1">
    <source>
        <dbReference type="SAM" id="MobiDB-lite"/>
    </source>
</evidence>
<proteinExistence type="predicted"/>
<protein>
    <submittedName>
        <fullName evidence="2">Uncharacterized protein</fullName>
    </submittedName>
</protein>
<evidence type="ECO:0000313" key="2">
    <source>
        <dbReference type="EMBL" id="AYD87334.1"/>
    </source>
</evidence>
<keyword evidence="3" id="KW-1185">Reference proteome</keyword>
<reference evidence="2 3" key="1">
    <citation type="submission" date="2018-08" db="EMBL/GenBank/DDBJ databases">
        <authorList>
            <person name="Preder H."/>
            <person name="Servin-Meza L.A."/>
            <person name="Bonilla J.A."/>
            <person name="Klyczek K."/>
            <person name="Garlena R.A."/>
            <person name="Russell D.A."/>
            <person name="Pope W.H."/>
            <person name="Jacobs-Sera D."/>
            <person name="Hatfull G.F."/>
        </authorList>
    </citation>
    <scope>NUCLEOTIDE SEQUENCE [LARGE SCALE GENOMIC DNA]</scope>
</reference>
<evidence type="ECO:0000313" key="3">
    <source>
        <dbReference type="Proteomes" id="UP000281993"/>
    </source>
</evidence>
<dbReference type="EMBL" id="MH825712">
    <property type="protein sequence ID" value="AYD87334.1"/>
    <property type="molecule type" value="Genomic_DNA"/>
</dbReference>
<organism evidence="2 3">
    <name type="scientific">Microbacterium phage ValentiniPuff</name>
    <dbReference type="NCBI Taxonomy" id="2315705"/>
    <lineage>
        <taxon>Viruses</taxon>
        <taxon>Duplodnaviria</taxon>
        <taxon>Heunggongvirae</taxon>
        <taxon>Uroviricota</taxon>
        <taxon>Caudoviricetes</taxon>
        <taxon>Valentinivirus</taxon>
        <taxon>Valentinivirus valentinipuff</taxon>
    </lineage>
</organism>
<name>A0A386KQQ3_9CAUD</name>
<feature type="compositionally biased region" description="Basic and acidic residues" evidence="1">
    <location>
        <begin position="118"/>
        <end position="127"/>
    </location>
</feature>
<dbReference type="Proteomes" id="UP000281993">
    <property type="component" value="Segment"/>
</dbReference>
<sequence>MTPDDHTVRSATQPTVCKCGKPAHAGTVWIQPGEPYTDDPRHGRGATRHATFTIIDEVDPDTLTAMLDNPTFRAAVDHALAAEAHRIWHATVPRHIGPRAQSARTFDPDAPSPWQRGTDPEIHDGRDRRRRGRRPNPFIHTTNEGMAPRRGAFGRRPRARARVRRIAQWVGYRLRRMLGLSRTGDWRIGRF</sequence>